<proteinExistence type="predicted"/>
<dbReference type="EMBL" id="QTUB01000001">
    <property type="protein sequence ID" value="REF27772.1"/>
    <property type="molecule type" value="Genomic_DNA"/>
</dbReference>
<evidence type="ECO:0000313" key="3">
    <source>
        <dbReference type="Proteomes" id="UP000256294"/>
    </source>
</evidence>
<name>A0A3D9UE63_9GAMM</name>
<dbReference type="CDD" id="cd06532">
    <property type="entry name" value="Glyco_transf_25"/>
    <property type="match status" value="1"/>
</dbReference>
<organism evidence="2 3">
    <name type="scientific">Xenorhabdus cabanillasii</name>
    <dbReference type="NCBI Taxonomy" id="351673"/>
    <lineage>
        <taxon>Bacteria</taxon>
        <taxon>Pseudomonadati</taxon>
        <taxon>Pseudomonadota</taxon>
        <taxon>Gammaproteobacteria</taxon>
        <taxon>Enterobacterales</taxon>
        <taxon>Morganellaceae</taxon>
        <taxon>Xenorhabdus</taxon>
    </lineage>
</organism>
<keyword evidence="2" id="KW-0808">Transferase</keyword>
<protein>
    <submittedName>
        <fullName evidence="2">Glycosyl transferase family 25</fullName>
    </submittedName>
</protein>
<keyword evidence="3" id="KW-1185">Reference proteome</keyword>
<sequence length="249" mass="29107">MKIFVINLKSESERRLVMQQQADRLNLNIEFIDAVYGAGLSDTYLSEIVYDYPECNLTKGEIGCSLSHLLIYKKIVDENIPHALILEDDAILSQDLINVLNEIKLIDSVRKPNVFLLSPPESYIKNIKLKSRKYDIYSIYEASGAYGYIINNKSAKQLIRRMSPLKWECDMWGVFRMQRIVNVYCLLPSVVLNGDSNSVSSTLHEERIKQKKLRENYRHLLKKTEPNYQINRLRDLLLKKLFYQIEKII</sequence>
<comment type="caution">
    <text evidence="2">The sequence shown here is derived from an EMBL/GenBank/DDBJ whole genome shotgun (WGS) entry which is preliminary data.</text>
</comment>
<dbReference type="Proteomes" id="UP000256294">
    <property type="component" value="Unassembled WGS sequence"/>
</dbReference>
<dbReference type="GO" id="GO:0016740">
    <property type="term" value="F:transferase activity"/>
    <property type="evidence" value="ECO:0007669"/>
    <property type="project" value="UniProtKB-KW"/>
</dbReference>
<reference evidence="2 3" key="1">
    <citation type="submission" date="2018-08" db="EMBL/GenBank/DDBJ databases">
        <title>Genomic Encyclopedia of Archaeal and Bacterial Type Strains, Phase II (KMG-II): from individual species to whole genera.</title>
        <authorList>
            <person name="Goeker M."/>
        </authorList>
    </citation>
    <scope>NUCLEOTIDE SEQUENCE [LARGE SCALE GENOMIC DNA]</scope>
    <source>
        <strain evidence="2 3">DSM 17905</strain>
    </source>
</reference>
<dbReference type="RefSeq" id="WP_115826729.1">
    <property type="nucleotide sequence ID" value="NZ_QTUB01000001.1"/>
</dbReference>
<evidence type="ECO:0000259" key="1">
    <source>
        <dbReference type="Pfam" id="PF01755"/>
    </source>
</evidence>
<accession>A0A3D9UE63</accession>
<dbReference type="AlphaFoldDB" id="A0A3D9UE63"/>
<evidence type="ECO:0000313" key="2">
    <source>
        <dbReference type="EMBL" id="REF27772.1"/>
    </source>
</evidence>
<gene>
    <name evidence="2" type="ORF">BDD26_2592</name>
</gene>
<feature type="domain" description="Glycosyl transferase family 25" evidence="1">
    <location>
        <begin position="2"/>
        <end position="171"/>
    </location>
</feature>
<dbReference type="Pfam" id="PF01755">
    <property type="entry name" value="Glyco_transf_25"/>
    <property type="match status" value="1"/>
</dbReference>
<dbReference type="InterPro" id="IPR002654">
    <property type="entry name" value="Glyco_trans_25"/>
</dbReference>